<dbReference type="PROSITE" id="PS51194">
    <property type="entry name" value="HELICASE_CTER"/>
    <property type="match status" value="1"/>
</dbReference>
<proteinExistence type="inferred from homology"/>
<dbReference type="GO" id="GO:0003724">
    <property type="term" value="F:RNA helicase activity"/>
    <property type="evidence" value="ECO:0007669"/>
    <property type="project" value="UniProtKB-EC"/>
</dbReference>
<dbReference type="EC" id="3.6.4.13" evidence="11"/>
<dbReference type="InterPro" id="IPR025313">
    <property type="entry name" value="SPB4-like_CTE"/>
</dbReference>
<comment type="function">
    <text evidence="11">RNA helicase.</text>
</comment>
<evidence type="ECO:0000313" key="17">
    <source>
        <dbReference type="Proteomes" id="UP000095038"/>
    </source>
</evidence>
<evidence type="ECO:0000256" key="6">
    <source>
        <dbReference type="ARBA" id="ARBA00022806"/>
    </source>
</evidence>
<dbReference type="PANTHER" id="PTHR24031">
    <property type="entry name" value="RNA HELICASE"/>
    <property type="match status" value="1"/>
</dbReference>
<feature type="short sequence motif" description="Q motif" evidence="10">
    <location>
        <begin position="48"/>
        <end position="76"/>
    </location>
</feature>
<evidence type="ECO:0000313" key="16">
    <source>
        <dbReference type="EMBL" id="ODV61837.1"/>
    </source>
</evidence>
<keyword evidence="6 11" id="KW-0347">Helicase</keyword>
<dbReference type="Pfam" id="PF00271">
    <property type="entry name" value="Helicase_C"/>
    <property type="match status" value="1"/>
</dbReference>
<dbReference type="SMART" id="SM01178">
    <property type="entry name" value="DUF4217"/>
    <property type="match status" value="1"/>
</dbReference>
<evidence type="ECO:0000256" key="7">
    <source>
        <dbReference type="ARBA" id="ARBA00022840"/>
    </source>
</evidence>
<dbReference type="InParanoid" id="A0A1D2VJZ4"/>
<comment type="similarity">
    <text evidence="11">Belongs to the DEAD box helicase family.</text>
</comment>
<name>A0A1D2VJZ4_9ASCO</name>
<keyword evidence="2" id="KW-0690">Ribosome biogenesis</keyword>
<keyword evidence="4 11" id="KW-0547">Nucleotide-binding</keyword>
<feature type="compositionally biased region" description="Basic residues" evidence="12">
    <location>
        <begin position="642"/>
        <end position="654"/>
    </location>
</feature>
<dbReference type="SMART" id="SM00487">
    <property type="entry name" value="DEXDc"/>
    <property type="match status" value="1"/>
</dbReference>
<protein>
    <recommendedName>
        <fullName evidence="11">ATP-dependent RNA helicase</fullName>
        <ecNumber evidence="11">3.6.4.13</ecNumber>
    </recommendedName>
</protein>
<dbReference type="InterPro" id="IPR027417">
    <property type="entry name" value="P-loop_NTPase"/>
</dbReference>
<dbReference type="InterPro" id="IPR014001">
    <property type="entry name" value="Helicase_ATP-bd"/>
</dbReference>
<dbReference type="OrthoDB" id="10259640at2759"/>
<dbReference type="STRING" id="1344418.A0A1D2VJZ4"/>
<dbReference type="GO" id="GO:0003723">
    <property type="term" value="F:RNA binding"/>
    <property type="evidence" value="ECO:0007669"/>
    <property type="project" value="UniProtKB-UniRule"/>
</dbReference>
<evidence type="ECO:0000256" key="11">
    <source>
        <dbReference type="RuleBase" id="RU365068"/>
    </source>
</evidence>
<evidence type="ECO:0000259" key="14">
    <source>
        <dbReference type="PROSITE" id="PS51194"/>
    </source>
</evidence>
<feature type="domain" description="Helicase ATP-binding" evidence="13">
    <location>
        <begin position="79"/>
        <end position="253"/>
    </location>
</feature>
<keyword evidence="17" id="KW-1185">Reference proteome</keyword>
<feature type="compositionally biased region" description="Acidic residues" evidence="12">
    <location>
        <begin position="600"/>
        <end position="611"/>
    </location>
</feature>
<feature type="region of interest" description="Disordered" evidence="12">
    <location>
        <begin position="696"/>
        <end position="800"/>
    </location>
</feature>
<dbReference type="FunCoup" id="A0A1D2VJZ4">
    <property type="interactions" value="1068"/>
</dbReference>
<keyword evidence="8 11" id="KW-0694">RNA-binding</keyword>
<feature type="region of interest" description="Disordered" evidence="12">
    <location>
        <begin position="641"/>
        <end position="667"/>
    </location>
</feature>
<dbReference type="InterPro" id="IPR001650">
    <property type="entry name" value="Helicase_C-like"/>
</dbReference>
<evidence type="ECO:0000256" key="1">
    <source>
        <dbReference type="ARBA" id="ARBA00004604"/>
    </source>
</evidence>
<dbReference type="AlphaFoldDB" id="A0A1D2VJZ4"/>
<keyword evidence="3" id="KW-0698">rRNA processing</keyword>
<dbReference type="SMART" id="SM00490">
    <property type="entry name" value="HELICc"/>
    <property type="match status" value="1"/>
</dbReference>
<comment type="subcellular location">
    <subcellularLocation>
        <location evidence="1">Nucleus</location>
        <location evidence="1">Nucleolus</location>
    </subcellularLocation>
</comment>
<dbReference type="SUPFAM" id="SSF52540">
    <property type="entry name" value="P-loop containing nucleoside triphosphate hydrolases"/>
    <property type="match status" value="1"/>
</dbReference>
<dbReference type="RefSeq" id="XP_020048144.1">
    <property type="nucleotide sequence ID" value="XM_020190404.1"/>
</dbReference>
<feature type="domain" description="DEAD-box RNA helicase Q" evidence="15">
    <location>
        <begin position="48"/>
        <end position="76"/>
    </location>
</feature>
<dbReference type="GO" id="GO:0005524">
    <property type="term" value="F:ATP binding"/>
    <property type="evidence" value="ECO:0007669"/>
    <property type="project" value="UniProtKB-UniRule"/>
</dbReference>
<dbReference type="Pfam" id="PF13959">
    <property type="entry name" value="CTE_SPB4"/>
    <property type="match status" value="1"/>
</dbReference>
<evidence type="ECO:0000259" key="13">
    <source>
        <dbReference type="PROSITE" id="PS51192"/>
    </source>
</evidence>
<dbReference type="PROSITE" id="PS51192">
    <property type="entry name" value="HELICASE_ATP_BIND_1"/>
    <property type="match status" value="1"/>
</dbReference>
<evidence type="ECO:0000256" key="4">
    <source>
        <dbReference type="ARBA" id="ARBA00022741"/>
    </source>
</evidence>
<dbReference type="Pfam" id="PF00270">
    <property type="entry name" value="DEAD"/>
    <property type="match status" value="1"/>
</dbReference>
<dbReference type="CDD" id="cd17941">
    <property type="entry name" value="DEADc_DDX10"/>
    <property type="match status" value="1"/>
</dbReference>
<organism evidence="16 17">
    <name type="scientific">Ascoidea rubescens DSM 1968</name>
    <dbReference type="NCBI Taxonomy" id="1344418"/>
    <lineage>
        <taxon>Eukaryota</taxon>
        <taxon>Fungi</taxon>
        <taxon>Dikarya</taxon>
        <taxon>Ascomycota</taxon>
        <taxon>Saccharomycotina</taxon>
        <taxon>Saccharomycetes</taxon>
        <taxon>Ascoideaceae</taxon>
        <taxon>Ascoidea</taxon>
    </lineage>
</organism>
<keyword evidence="5 11" id="KW-0378">Hydrolase</keyword>
<dbReference type="CDD" id="cd18787">
    <property type="entry name" value="SF2_C_DEAD"/>
    <property type="match status" value="1"/>
</dbReference>
<evidence type="ECO:0000256" key="2">
    <source>
        <dbReference type="ARBA" id="ARBA00022517"/>
    </source>
</evidence>
<feature type="region of interest" description="Disordered" evidence="12">
    <location>
        <begin position="590"/>
        <end position="611"/>
    </location>
</feature>
<comment type="domain">
    <text evidence="11">The Q motif is unique to and characteristic of the DEAD box family of RNA helicases and controls ATP binding and hydrolysis.</text>
</comment>
<gene>
    <name evidence="16" type="ORF">ASCRUDRAFT_33111</name>
</gene>
<dbReference type="InterPro" id="IPR000629">
    <property type="entry name" value="RNA-helicase_DEAD-box_CS"/>
</dbReference>
<keyword evidence="9" id="KW-0539">Nucleus</keyword>
<dbReference type="GeneID" id="30964040"/>
<evidence type="ECO:0000256" key="5">
    <source>
        <dbReference type="ARBA" id="ARBA00022801"/>
    </source>
</evidence>
<dbReference type="InterPro" id="IPR011545">
    <property type="entry name" value="DEAD/DEAH_box_helicase_dom"/>
</dbReference>
<feature type="domain" description="Helicase C-terminal" evidence="14">
    <location>
        <begin position="288"/>
        <end position="457"/>
    </location>
</feature>
<feature type="compositionally biased region" description="Acidic residues" evidence="12">
    <location>
        <begin position="753"/>
        <end position="775"/>
    </location>
</feature>
<keyword evidence="7 11" id="KW-0067">ATP-binding</keyword>
<dbReference type="InterPro" id="IPR014014">
    <property type="entry name" value="RNA_helicase_DEAD_Q_motif"/>
</dbReference>
<sequence length="822" mass="93571">MGRKNKNSKQSLSSKKNQRAKEIEYIKNLEAQINDFNPNDSLTISNISQFSQLPISKETLRGLTSAGFVSLTDIQKKSIPVSLKNLDILASARTGSGKTLAFLIPIIEKLYRNQWTEYDGLGALVLSPTRELAMQTYEVLTKIGKYNSFSAGLVMGGKDLKFEKDRIYKMNILIATPGRILQHLDQSAGLDVSNLQILVLDEADRILDMGFKLALDSILNHLPPTRQTLLFSATQTKSITDLARLSLINPQYVDTDNLSNQKPLNLTNENTTTTTNNNNQILSATPQSLEQSYIIAELQDKLNILWSFIKSHLKSKIIVFFSTSKQVHFVYESFRKLQPGISLLKLHGRQKQTSRTETTFKFSNAQYSCLFATDVIARGIDFPSVNWVIQLDCPEDVSTYIHRVGRSARFGKSGKSLLFLLPSESKFIDNLKAKSITTIKQLNIKPSKQKTVQKELQGLCFKNPELKYLAQKCFISYFKSIYTQKDKQVFQFDQLPSQEFAKSLGLSGTPKIKFKNMNENDISKSKQLKNASRNLLKLSKANDDGEILEDKNKKTRTKYDKMFERQNQNVLSEHYLGITSELKDINYEYQDNKDNNENDGNNDSDDDEDDGNLLKIKRIDHKLDDDDNDDLTSFNEINTSKRASKKALSRKASSKNRGNPTKLVFDDDGNSHAIYELEEEEDFHKKGDAMEQKKEFVSKETVHMQRADEEDKIVAKDKRDAKKRRRKELERQALLNENDSKLGAGVQFVLGENSEDENGDEYQDDYEENGSESEEPLSKKPKWFQNNKIGGEINDSENDDGIVEFERPETLEDLEALTAKLM</sequence>
<feature type="compositionally biased region" description="Basic and acidic residues" evidence="12">
    <location>
        <begin position="696"/>
        <end position="720"/>
    </location>
</feature>
<dbReference type="PROSITE" id="PS00039">
    <property type="entry name" value="DEAD_ATP_HELICASE"/>
    <property type="match status" value="1"/>
</dbReference>
<dbReference type="GO" id="GO:0016887">
    <property type="term" value="F:ATP hydrolysis activity"/>
    <property type="evidence" value="ECO:0007669"/>
    <property type="project" value="RHEA"/>
</dbReference>
<accession>A0A1D2VJZ4</accession>
<reference evidence="17" key="1">
    <citation type="submission" date="2016-05" db="EMBL/GenBank/DDBJ databases">
        <title>Comparative genomics of biotechnologically important yeasts.</title>
        <authorList>
            <consortium name="DOE Joint Genome Institute"/>
            <person name="Riley R."/>
            <person name="Haridas S."/>
            <person name="Wolfe K.H."/>
            <person name="Lopes M.R."/>
            <person name="Hittinger C.T."/>
            <person name="Goker M."/>
            <person name="Salamov A."/>
            <person name="Wisecaver J."/>
            <person name="Long T.M."/>
            <person name="Aerts A.L."/>
            <person name="Barry K."/>
            <person name="Choi C."/>
            <person name="Clum A."/>
            <person name="Coughlan A.Y."/>
            <person name="Deshpande S."/>
            <person name="Douglass A.P."/>
            <person name="Hanson S.J."/>
            <person name="Klenk H.-P."/>
            <person name="Labutti K."/>
            <person name="Lapidus A."/>
            <person name="Lindquist E."/>
            <person name="Lipzen A."/>
            <person name="Meier-Kolthoff J.P."/>
            <person name="Ohm R.A."/>
            <person name="Otillar R.P."/>
            <person name="Pangilinan J."/>
            <person name="Peng Y."/>
            <person name="Rokas A."/>
            <person name="Rosa C.A."/>
            <person name="Scheuner C."/>
            <person name="Sibirny A.A."/>
            <person name="Slot J.C."/>
            <person name="Stielow J.B."/>
            <person name="Sun H."/>
            <person name="Kurtzman C.P."/>
            <person name="Blackwell M."/>
            <person name="Grigoriev I.V."/>
            <person name="Jeffries T.W."/>
        </authorList>
    </citation>
    <scope>NUCLEOTIDE SEQUENCE [LARGE SCALE GENOMIC DNA]</scope>
    <source>
        <strain evidence="17">DSM 1968</strain>
    </source>
</reference>
<evidence type="ECO:0000256" key="8">
    <source>
        <dbReference type="ARBA" id="ARBA00022884"/>
    </source>
</evidence>
<dbReference type="Gene3D" id="3.40.50.300">
    <property type="entry name" value="P-loop containing nucleotide triphosphate hydrolases"/>
    <property type="match status" value="2"/>
</dbReference>
<evidence type="ECO:0000256" key="9">
    <source>
        <dbReference type="ARBA" id="ARBA00023242"/>
    </source>
</evidence>
<evidence type="ECO:0000256" key="10">
    <source>
        <dbReference type="PROSITE-ProRule" id="PRU00552"/>
    </source>
</evidence>
<dbReference type="GO" id="GO:0042802">
    <property type="term" value="F:identical protein binding"/>
    <property type="evidence" value="ECO:0007669"/>
    <property type="project" value="EnsemblFungi"/>
</dbReference>
<evidence type="ECO:0000256" key="3">
    <source>
        <dbReference type="ARBA" id="ARBA00022552"/>
    </source>
</evidence>
<dbReference type="PROSITE" id="PS51195">
    <property type="entry name" value="Q_MOTIF"/>
    <property type="match status" value="1"/>
</dbReference>
<dbReference type="GO" id="GO:0032040">
    <property type="term" value="C:small-subunit processome"/>
    <property type="evidence" value="ECO:0007669"/>
    <property type="project" value="EnsemblFungi"/>
</dbReference>
<dbReference type="EMBL" id="KV454478">
    <property type="protein sequence ID" value="ODV61837.1"/>
    <property type="molecule type" value="Genomic_DNA"/>
</dbReference>
<evidence type="ECO:0000259" key="15">
    <source>
        <dbReference type="PROSITE" id="PS51195"/>
    </source>
</evidence>
<comment type="catalytic activity">
    <reaction evidence="11">
        <text>ATP + H2O = ADP + phosphate + H(+)</text>
        <dbReference type="Rhea" id="RHEA:13065"/>
        <dbReference type="ChEBI" id="CHEBI:15377"/>
        <dbReference type="ChEBI" id="CHEBI:15378"/>
        <dbReference type="ChEBI" id="CHEBI:30616"/>
        <dbReference type="ChEBI" id="CHEBI:43474"/>
        <dbReference type="ChEBI" id="CHEBI:456216"/>
        <dbReference type="EC" id="3.6.4.13"/>
    </reaction>
</comment>
<dbReference type="Proteomes" id="UP000095038">
    <property type="component" value="Unassembled WGS sequence"/>
</dbReference>
<dbReference type="GO" id="GO:0006364">
    <property type="term" value="P:rRNA processing"/>
    <property type="evidence" value="ECO:0007669"/>
    <property type="project" value="UniProtKB-KW"/>
</dbReference>
<evidence type="ECO:0000256" key="12">
    <source>
        <dbReference type="SAM" id="MobiDB-lite"/>
    </source>
</evidence>